<dbReference type="InterPro" id="IPR011010">
    <property type="entry name" value="DNA_brk_join_enz"/>
</dbReference>
<protein>
    <submittedName>
        <fullName evidence="6">Integron integrase</fullName>
    </submittedName>
</protein>
<dbReference type="Gene3D" id="1.10.443.10">
    <property type="entry name" value="Intergrase catalytic core"/>
    <property type="match status" value="1"/>
</dbReference>
<proteinExistence type="inferred from homology"/>
<dbReference type="NCBIfam" id="TIGR02249">
    <property type="entry name" value="integrase_gron"/>
    <property type="match status" value="1"/>
</dbReference>
<dbReference type="EMBL" id="JACHVA010000022">
    <property type="protein sequence ID" value="MBC2600485.1"/>
    <property type="molecule type" value="Genomic_DNA"/>
</dbReference>
<dbReference type="Proteomes" id="UP000525652">
    <property type="component" value="Unassembled WGS sequence"/>
</dbReference>
<feature type="domain" description="Tyr recombinase" evidence="5">
    <location>
        <begin position="218"/>
        <end position="435"/>
    </location>
</feature>
<sequence>MNKLHFPRWAEVLEQSNLPESERGSFRVTLRWYLSWCHRHSVGCTFDSAREFVKWACEEKNPSYWMVERWREAIRWFFRTGKQQASGECPQKSSNASGWCKYPGTFPANDTDAERVVSTNNDEKEILALMRRRGMALKTERTYLRWFRDFSHWSHLTCGREISPEQIKGYLTFLAMDRLVASSTQKQALNALAFVAQSVFEIDLGDISDFCRAKSRKKIPVVMSKDEMRAFFSKLSGERLLMGKLQYSAGLRVSELLRLRVQDMDLERNQLVVRCGKGGKDRVAPMSERLIDEVRGHLRKVRDIFEEDLKRTDLDGVYLPEALARRHSNAGKDWRWQWLWPSREISNDPRSGKRRRHHVLPQVYQGAISQAGKRADLNKRVTSHTLRHSFATHLLEGGTDIRTVQDLLGHKSVETTQIYLHVMQKPGAGVRSPLDSL</sequence>
<dbReference type="InterPro" id="IPR011946">
    <property type="entry name" value="Integrase_integron-type"/>
</dbReference>
<dbReference type="GO" id="GO:0015074">
    <property type="term" value="P:DNA integration"/>
    <property type="evidence" value="ECO:0007669"/>
    <property type="project" value="UniProtKB-KW"/>
</dbReference>
<dbReference type="InterPro" id="IPR004107">
    <property type="entry name" value="Integrase_SAM-like_N"/>
</dbReference>
<dbReference type="Pfam" id="PF13495">
    <property type="entry name" value="Phage_int_SAM_4"/>
    <property type="match status" value="1"/>
</dbReference>
<comment type="similarity">
    <text evidence="1">Belongs to the 'phage' integrase family.</text>
</comment>
<organism evidence="6 7">
    <name type="scientific">Puniceicoccus vermicola</name>
    <dbReference type="NCBI Taxonomy" id="388746"/>
    <lineage>
        <taxon>Bacteria</taxon>
        <taxon>Pseudomonadati</taxon>
        <taxon>Verrucomicrobiota</taxon>
        <taxon>Opitutia</taxon>
        <taxon>Puniceicoccales</taxon>
        <taxon>Puniceicoccaceae</taxon>
        <taxon>Puniceicoccus</taxon>
    </lineage>
</organism>
<dbReference type="PROSITE" id="PS51898">
    <property type="entry name" value="TYR_RECOMBINASE"/>
    <property type="match status" value="1"/>
</dbReference>
<dbReference type="Gene3D" id="1.10.150.130">
    <property type="match status" value="1"/>
</dbReference>
<keyword evidence="4" id="KW-0233">DNA recombination</keyword>
<dbReference type="PANTHER" id="PTHR30349">
    <property type="entry name" value="PHAGE INTEGRASE-RELATED"/>
    <property type="match status" value="1"/>
</dbReference>
<dbReference type="Pfam" id="PF00589">
    <property type="entry name" value="Phage_integrase"/>
    <property type="match status" value="1"/>
</dbReference>
<dbReference type="PANTHER" id="PTHR30349:SF64">
    <property type="entry name" value="PROPHAGE INTEGRASE INTD-RELATED"/>
    <property type="match status" value="1"/>
</dbReference>
<dbReference type="GO" id="GO:0006310">
    <property type="term" value="P:DNA recombination"/>
    <property type="evidence" value="ECO:0007669"/>
    <property type="project" value="UniProtKB-KW"/>
</dbReference>
<keyword evidence="7" id="KW-1185">Reference proteome</keyword>
<dbReference type="GO" id="GO:0003677">
    <property type="term" value="F:DNA binding"/>
    <property type="evidence" value="ECO:0007669"/>
    <property type="project" value="UniProtKB-KW"/>
</dbReference>
<comment type="caution">
    <text evidence="6">The sequence shown here is derived from an EMBL/GenBank/DDBJ whole genome shotgun (WGS) entry which is preliminary data.</text>
</comment>
<evidence type="ECO:0000313" key="7">
    <source>
        <dbReference type="Proteomes" id="UP000525652"/>
    </source>
</evidence>
<dbReference type="InterPro" id="IPR013762">
    <property type="entry name" value="Integrase-like_cat_sf"/>
</dbReference>
<dbReference type="InterPro" id="IPR002104">
    <property type="entry name" value="Integrase_catalytic"/>
</dbReference>
<dbReference type="InterPro" id="IPR010998">
    <property type="entry name" value="Integrase_recombinase_N"/>
</dbReference>
<evidence type="ECO:0000256" key="1">
    <source>
        <dbReference type="ARBA" id="ARBA00008857"/>
    </source>
</evidence>
<dbReference type="SUPFAM" id="SSF56349">
    <property type="entry name" value="DNA breaking-rejoining enzymes"/>
    <property type="match status" value="1"/>
</dbReference>
<dbReference type="RefSeq" id="WP_185691232.1">
    <property type="nucleotide sequence ID" value="NZ_JACHVA010000022.1"/>
</dbReference>
<reference evidence="6 7" key="1">
    <citation type="submission" date="2020-07" db="EMBL/GenBank/DDBJ databases">
        <authorList>
            <person name="Feng X."/>
        </authorList>
    </citation>
    <scope>NUCLEOTIDE SEQUENCE [LARGE SCALE GENOMIC DNA]</scope>
    <source>
        <strain evidence="6 7">JCM14086</strain>
    </source>
</reference>
<dbReference type="AlphaFoldDB" id="A0A7X1E2H9"/>
<evidence type="ECO:0000256" key="4">
    <source>
        <dbReference type="ARBA" id="ARBA00023172"/>
    </source>
</evidence>
<dbReference type="InterPro" id="IPR050090">
    <property type="entry name" value="Tyrosine_recombinase_XerCD"/>
</dbReference>
<gene>
    <name evidence="6" type="ORF">H5P30_01685</name>
</gene>
<evidence type="ECO:0000256" key="2">
    <source>
        <dbReference type="ARBA" id="ARBA00022908"/>
    </source>
</evidence>
<evidence type="ECO:0000259" key="5">
    <source>
        <dbReference type="PROSITE" id="PS51898"/>
    </source>
</evidence>
<keyword evidence="3" id="KW-0238">DNA-binding</keyword>
<evidence type="ECO:0000256" key="3">
    <source>
        <dbReference type="ARBA" id="ARBA00023125"/>
    </source>
</evidence>
<evidence type="ECO:0000313" key="6">
    <source>
        <dbReference type="EMBL" id="MBC2600485.1"/>
    </source>
</evidence>
<name>A0A7X1E2H9_9BACT</name>
<keyword evidence="2" id="KW-0229">DNA integration</keyword>
<accession>A0A7X1E2H9</accession>